<gene>
    <name evidence="2" type="ORF">GQ43DRAFT_428175</name>
</gene>
<protein>
    <submittedName>
        <fullName evidence="2">Uncharacterized protein</fullName>
    </submittedName>
</protein>
<feature type="region of interest" description="Disordered" evidence="1">
    <location>
        <begin position="116"/>
        <end position="178"/>
    </location>
</feature>
<feature type="region of interest" description="Disordered" evidence="1">
    <location>
        <begin position="235"/>
        <end position="280"/>
    </location>
</feature>
<sequence length="562" mass="61277">MSINPSSSSLSSPPPSSTTNSALGCTPDSSLFTQIRIHTAKCSICDKRNQATLRRCPACSYQICTPCYETKNGAPLYHGNMSVGDELPDAPARQVTFGSGPAGIFGNTSLFGSTTASTARTSGIQGHGSEGRDSAQGRRNPKKETGQDPSGLPSSSVPVKRMRAQPKPSASDAVLDENSDDEFDITPYVHDKRSRLHATTHNDIPAFTNFSRHAPAKVYTNALRSNTKEMDIDASQAAKNKQFRPTATSDRPKRATTGQKKGEPKAAARGQGRAPAAPKTIQVSSSRFVELARHDYQAQLREAGAKGCIDPIKRNPPIVQNVIGNRIQFPQRVGEYTDQKLYDLFRVGRGGYTEGNTPLHRMMPQIVAPPQLLIPERISRQTPRPRAPEIQANIQRRYEEIVQAQQGGTGTVSQSNRGWLDVVLTKEQNESEGTLTASPEPHDGCTVRQVVEGYAQSIQGTSNLDRDQQNYLIGHTLEAARKLMHEFHADAAPTIRQYVNYSLDLPHADLAEGQKARLGNVILGEGVAILHEYQREGAASARTIPRLENVESLKYEGQPPSN</sequence>
<dbReference type="AlphaFoldDB" id="A0A9P4JZJ0"/>
<reference evidence="2" key="1">
    <citation type="journal article" date="2020" name="Stud. Mycol.">
        <title>101 Dothideomycetes genomes: a test case for predicting lifestyles and emergence of pathogens.</title>
        <authorList>
            <person name="Haridas S."/>
            <person name="Albert R."/>
            <person name="Binder M."/>
            <person name="Bloem J."/>
            <person name="Labutti K."/>
            <person name="Salamov A."/>
            <person name="Andreopoulos B."/>
            <person name="Baker S."/>
            <person name="Barry K."/>
            <person name="Bills G."/>
            <person name="Bluhm B."/>
            <person name="Cannon C."/>
            <person name="Castanera R."/>
            <person name="Culley D."/>
            <person name="Daum C."/>
            <person name="Ezra D."/>
            <person name="Gonzalez J."/>
            <person name="Henrissat B."/>
            <person name="Kuo A."/>
            <person name="Liang C."/>
            <person name="Lipzen A."/>
            <person name="Lutzoni F."/>
            <person name="Magnuson J."/>
            <person name="Mondo S."/>
            <person name="Nolan M."/>
            <person name="Ohm R."/>
            <person name="Pangilinan J."/>
            <person name="Park H.-J."/>
            <person name="Ramirez L."/>
            <person name="Alfaro M."/>
            <person name="Sun H."/>
            <person name="Tritt A."/>
            <person name="Yoshinaga Y."/>
            <person name="Zwiers L.-H."/>
            <person name="Turgeon B."/>
            <person name="Goodwin S."/>
            <person name="Spatafora J."/>
            <person name="Crous P."/>
            <person name="Grigoriev I."/>
        </authorList>
    </citation>
    <scope>NUCLEOTIDE SEQUENCE</scope>
    <source>
        <strain evidence="2">ATCC 74209</strain>
    </source>
</reference>
<organism evidence="2 3">
    <name type="scientific">Delitschia confertaspora ATCC 74209</name>
    <dbReference type="NCBI Taxonomy" id="1513339"/>
    <lineage>
        <taxon>Eukaryota</taxon>
        <taxon>Fungi</taxon>
        <taxon>Dikarya</taxon>
        <taxon>Ascomycota</taxon>
        <taxon>Pezizomycotina</taxon>
        <taxon>Dothideomycetes</taxon>
        <taxon>Pleosporomycetidae</taxon>
        <taxon>Pleosporales</taxon>
        <taxon>Delitschiaceae</taxon>
        <taxon>Delitschia</taxon>
    </lineage>
</organism>
<evidence type="ECO:0000313" key="3">
    <source>
        <dbReference type="Proteomes" id="UP000799536"/>
    </source>
</evidence>
<feature type="compositionally biased region" description="Basic and acidic residues" evidence="1">
    <location>
        <begin position="129"/>
        <end position="146"/>
    </location>
</feature>
<keyword evidence="3" id="KW-1185">Reference proteome</keyword>
<dbReference type="Proteomes" id="UP000799536">
    <property type="component" value="Unassembled WGS sequence"/>
</dbReference>
<evidence type="ECO:0000313" key="2">
    <source>
        <dbReference type="EMBL" id="KAF2205393.1"/>
    </source>
</evidence>
<dbReference type="EMBL" id="ML993857">
    <property type="protein sequence ID" value="KAF2205393.1"/>
    <property type="molecule type" value="Genomic_DNA"/>
</dbReference>
<name>A0A9P4JZJ0_9PLEO</name>
<accession>A0A9P4JZJ0</accession>
<proteinExistence type="predicted"/>
<dbReference type="OrthoDB" id="4755622at2759"/>
<evidence type="ECO:0000256" key="1">
    <source>
        <dbReference type="SAM" id="MobiDB-lite"/>
    </source>
</evidence>
<feature type="region of interest" description="Disordered" evidence="1">
    <location>
        <begin position="1"/>
        <end position="22"/>
    </location>
</feature>
<feature type="compositionally biased region" description="Low complexity" evidence="1">
    <location>
        <begin position="1"/>
        <end position="21"/>
    </location>
</feature>
<comment type="caution">
    <text evidence="2">The sequence shown here is derived from an EMBL/GenBank/DDBJ whole genome shotgun (WGS) entry which is preliminary data.</text>
</comment>
<feature type="compositionally biased region" description="Low complexity" evidence="1">
    <location>
        <begin position="267"/>
        <end position="279"/>
    </location>
</feature>
<feature type="compositionally biased region" description="Polar residues" evidence="1">
    <location>
        <begin position="237"/>
        <end position="249"/>
    </location>
</feature>